<keyword evidence="3 5" id="KW-0378">Hydrolase</keyword>
<evidence type="ECO:0000313" key="8">
    <source>
        <dbReference type="Proteomes" id="UP000237481"/>
    </source>
</evidence>
<dbReference type="InterPro" id="IPR027417">
    <property type="entry name" value="P-loop_NTPase"/>
</dbReference>
<organism evidence="7 8">
    <name type="scientific">Tolypocladium paradoxum</name>
    <dbReference type="NCBI Taxonomy" id="94208"/>
    <lineage>
        <taxon>Eukaryota</taxon>
        <taxon>Fungi</taxon>
        <taxon>Dikarya</taxon>
        <taxon>Ascomycota</taxon>
        <taxon>Pezizomycotina</taxon>
        <taxon>Sordariomycetes</taxon>
        <taxon>Hypocreomycetidae</taxon>
        <taxon>Hypocreales</taxon>
        <taxon>Ophiocordycipitaceae</taxon>
        <taxon>Tolypocladium</taxon>
    </lineage>
</organism>
<dbReference type="PANTHER" id="PTHR21231">
    <property type="entry name" value="XPA-BINDING PROTEIN 1-RELATED"/>
    <property type="match status" value="1"/>
</dbReference>
<evidence type="ECO:0000256" key="6">
    <source>
        <dbReference type="SAM" id="MobiDB-lite"/>
    </source>
</evidence>
<dbReference type="PANTHER" id="PTHR21231:SF3">
    <property type="entry name" value="GPN-LOOP GTPASE 2"/>
    <property type="match status" value="1"/>
</dbReference>
<feature type="non-terminal residue" evidence="7">
    <location>
        <position position="1"/>
    </location>
</feature>
<keyword evidence="8" id="KW-1185">Reference proteome</keyword>
<evidence type="ECO:0000313" key="7">
    <source>
        <dbReference type="EMBL" id="POR39101.1"/>
    </source>
</evidence>
<proteinExistence type="inferred from homology"/>
<dbReference type="OrthoDB" id="5839at2759"/>
<dbReference type="CDD" id="cd17871">
    <property type="entry name" value="GPN2"/>
    <property type="match status" value="1"/>
</dbReference>
<comment type="caution">
    <text evidence="7">The sequence shown here is derived from an EMBL/GenBank/DDBJ whole genome shotgun (WGS) entry which is preliminary data.</text>
</comment>
<dbReference type="FunFam" id="3.40.50.300:FF:000338">
    <property type="entry name" value="GPN-loop GTPase 2"/>
    <property type="match status" value="1"/>
</dbReference>
<evidence type="ECO:0000256" key="2">
    <source>
        <dbReference type="ARBA" id="ARBA00022741"/>
    </source>
</evidence>
<evidence type="ECO:0000256" key="1">
    <source>
        <dbReference type="ARBA" id="ARBA00005290"/>
    </source>
</evidence>
<evidence type="ECO:0000256" key="5">
    <source>
        <dbReference type="RuleBase" id="RU365059"/>
    </source>
</evidence>
<sequence>ATQQHLQLHDQTATRTNRHFFAEQARTCCPHADHVPLKKPSRPAVQMPFAQLVVGSPGSGKSTYCDGMHQFMGAIGRACSVVNLDPANDHTNYPAALDIRNLIKLEDIMREDRLGPNGGILYALEELEHNFEWLEEALAEFADDYVLFDCPGQVELYTHHNSLRNIFYKLQKLEFRVHEGLRPLTMLQFVCVHLSDSICVTQPSLYVSNVLLSLRAMIQMDMPHVNVLSKIDKVSAYDELPFNLEYYTDVDDLTYMTPYLEAESPALRSEKFGRLNEAIAKMIESYGLVRYEVLAVENKKSMMHLLRVIDRAGGYVFGGAEGANDTIWAVAMRNESSMLDVQDIQERWIDQKEEFDRLEEEAEEAQARIAEEQAMELEPSQPAAPAPREMETDTDFGDMSIPADSGVKVTRKR</sequence>
<dbReference type="EMBL" id="PKSG01000072">
    <property type="protein sequence ID" value="POR39101.1"/>
    <property type="molecule type" value="Genomic_DNA"/>
</dbReference>
<dbReference type="AlphaFoldDB" id="A0A2S4L9N2"/>
<accession>A0A2S4L9N2</accession>
<dbReference type="Gene3D" id="3.40.50.300">
    <property type="entry name" value="P-loop containing nucleotide triphosphate hydrolases"/>
    <property type="match status" value="1"/>
</dbReference>
<dbReference type="STRING" id="94208.A0A2S4L9N2"/>
<dbReference type="SUPFAM" id="SSF52540">
    <property type="entry name" value="P-loop containing nucleoside triphosphate hydrolases"/>
    <property type="match status" value="1"/>
</dbReference>
<dbReference type="GO" id="GO:0003924">
    <property type="term" value="F:GTPase activity"/>
    <property type="evidence" value="ECO:0007669"/>
    <property type="project" value="TreeGrafter"/>
</dbReference>
<name>A0A2S4L9N2_9HYPO</name>
<dbReference type="Proteomes" id="UP000237481">
    <property type="component" value="Unassembled WGS sequence"/>
</dbReference>
<evidence type="ECO:0000256" key="4">
    <source>
        <dbReference type="ARBA" id="ARBA00023134"/>
    </source>
</evidence>
<keyword evidence="4 5" id="KW-0342">GTP-binding</keyword>
<gene>
    <name evidence="7" type="ORF">TPAR_00710</name>
</gene>
<comment type="similarity">
    <text evidence="1 5">Belongs to the GPN-loop GTPase family.</text>
</comment>
<comment type="subunit">
    <text evidence="5">Binds to RNA polymerase II (RNAPII).</text>
</comment>
<feature type="region of interest" description="Disordered" evidence="6">
    <location>
        <begin position="372"/>
        <end position="413"/>
    </location>
</feature>
<keyword evidence="2 5" id="KW-0547">Nucleotide-binding</keyword>
<dbReference type="Pfam" id="PF03029">
    <property type="entry name" value="ATP_bind_1"/>
    <property type="match status" value="1"/>
</dbReference>
<dbReference type="InterPro" id="IPR004130">
    <property type="entry name" value="Gpn"/>
</dbReference>
<comment type="function">
    <text evidence="5">Small GTPase required for proper localization of RNA polymerase II and III (RNAPII and RNAPIII). May act at an RNAP assembly step prior to nuclear import.</text>
</comment>
<dbReference type="GO" id="GO:0005525">
    <property type="term" value="F:GTP binding"/>
    <property type="evidence" value="ECO:0007669"/>
    <property type="project" value="UniProtKB-KW"/>
</dbReference>
<reference evidence="7 8" key="1">
    <citation type="submission" date="2018-01" db="EMBL/GenBank/DDBJ databases">
        <title>Harnessing the power of phylogenomics to disentangle the directionality and signatures of interkingdom host jumping in the parasitic fungal genus Tolypocladium.</title>
        <authorList>
            <person name="Quandt C.A."/>
            <person name="Patterson W."/>
            <person name="Spatafora J.W."/>
        </authorList>
    </citation>
    <scope>NUCLEOTIDE SEQUENCE [LARGE SCALE GENOMIC DNA]</scope>
    <source>
        <strain evidence="7 8">NRBC 100945</strain>
    </source>
</reference>
<dbReference type="GO" id="GO:0005737">
    <property type="term" value="C:cytoplasm"/>
    <property type="evidence" value="ECO:0007669"/>
    <property type="project" value="TreeGrafter"/>
</dbReference>
<dbReference type="InterPro" id="IPR030231">
    <property type="entry name" value="Gpn2"/>
</dbReference>
<protein>
    <recommendedName>
        <fullName evidence="5">GPN-loop GTPase 2</fullName>
    </recommendedName>
</protein>
<evidence type="ECO:0000256" key="3">
    <source>
        <dbReference type="ARBA" id="ARBA00022801"/>
    </source>
</evidence>